<dbReference type="Proteomes" id="UP001171751">
    <property type="component" value="Unassembled WGS sequence"/>
</dbReference>
<evidence type="ECO:0000256" key="7">
    <source>
        <dbReference type="HAMAP-Rule" id="MF_00259"/>
    </source>
</evidence>
<evidence type="ECO:0000313" key="11">
    <source>
        <dbReference type="EMBL" id="MDO5457430.1"/>
    </source>
</evidence>
<dbReference type="Gene3D" id="4.10.1250.10">
    <property type="entry name" value="Aminomethyltransferase fragment"/>
    <property type="match status" value="1"/>
</dbReference>
<protein>
    <recommendedName>
        <fullName evidence="2 7">Aminomethyltransferase</fullName>
        <ecNumber evidence="2 7">2.1.2.10</ecNumber>
    </recommendedName>
    <alternativeName>
        <fullName evidence="5 7">Glycine cleavage system T protein</fullName>
    </alternativeName>
</protein>
<dbReference type="SUPFAM" id="SSF101790">
    <property type="entry name" value="Aminomethyltransferase beta-barrel domain"/>
    <property type="match status" value="1"/>
</dbReference>
<dbReference type="HAMAP" id="MF_00259">
    <property type="entry name" value="GcvT"/>
    <property type="match status" value="1"/>
</dbReference>
<keyword evidence="3 7" id="KW-0032">Aminotransferase</keyword>
<dbReference type="Gene3D" id="2.40.30.110">
    <property type="entry name" value="Aminomethyltransferase beta-barrel domains"/>
    <property type="match status" value="1"/>
</dbReference>
<dbReference type="NCBIfam" id="TIGR00528">
    <property type="entry name" value="gcvT"/>
    <property type="match status" value="1"/>
</dbReference>
<evidence type="ECO:0000256" key="6">
    <source>
        <dbReference type="ARBA" id="ARBA00047665"/>
    </source>
</evidence>
<dbReference type="Gene3D" id="3.30.70.1400">
    <property type="entry name" value="Aminomethyltransferase beta-barrel domains"/>
    <property type="match status" value="1"/>
</dbReference>
<accession>A0AA43UCG1</accession>
<evidence type="ECO:0000259" key="10">
    <source>
        <dbReference type="Pfam" id="PF08669"/>
    </source>
</evidence>
<feature type="domain" description="Aminomethyltransferase C-terminal" evidence="10">
    <location>
        <begin position="301"/>
        <end position="373"/>
    </location>
</feature>
<evidence type="ECO:0000256" key="8">
    <source>
        <dbReference type="PIRSR" id="PIRSR006487-1"/>
    </source>
</evidence>
<comment type="subunit">
    <text evidence="7">The glycine cleavage system is composed of four proteins: P, T, L and H.</text>
</comment>
<keyword evidence="12" id="KW-1185">Reference proteome</keyword>
<dbReference type="GO" id="GO:0005829">
    <property type="term" value="C:cytosol"/>
    <property type="evidence" value="ECO:0007669"/>
    <property type="project" value="TreeGrafter"/>
</dbReference>
<dbReference type="InterPro" id="IPR029043">
    <property type="entry name" value="GcvT/YgfZ_C"/>
</dbReference>
<dbReference type="GO" id="GO:0008483">
    <property type="term" value="F:transaminase activity"/>
    <property type="evidence" value="ECO:0007669"/>
    <property type="project" value="UniProtKB-KW"/>
</dbReference>
<dbReference type="InterPro" id="IPR022903">
    <property type="entry name" value="GcvT_bac"/>
</dbReference>
<dbReference type="InterPro" id="IPR027266">
    <property type="entry name" value="TrmE/GcvT-like"/>
</dbReference>
<sequence length="378" mass="41818">MQDIQLDDNGLRKTPLYDYYVEQGVKLVDFGGWALPIQFTSIKEEHDAVRNSVGLFDASHMGEIRVTGDDAIGFLDTILSNDLTKVSDGQAIYNAVTNEEGYTLDDLIIYKNSDQDIMVTPNSGNYEKIYKWLEKHNDGSVEISDETAEWGLIAIQGPDAEEVLAKVTDADLPSIKGYHFSANETVAGVEDVVVSRTGYTGEDGFELYIPWNETRSIWEKLLEVGADKNITECALGSRDTLRLEGGMALYGNDLSEEINPLEGGIGFAVKTGDKKEVDYPGKAALEAYKQAPASERRVSKGFELDGKGIARQGYEVYSTDGETQVGVVTSGTKSPTFDKAIGYVMVNKEYADNNDEVLIQVRKNKVPAKFVKKDWLRR</sequence>
<dbReference type="GO" id="GO:0019464">
    <property type="term" value="P:glycine decarboxylation via glycine cleavage system"/>
    <property type="evidence" value="ECO:0007669"/>
    <property type="project" value="UniProtKB-UniRule"/>
</dbReference>
<evidence type="ECO:0000313" key="12">
    <source>
        <dbReference type="Proteomes" id="UP001171751"/>
    </source>
</evidence>
<evidence type="ECO:0000256" key="1">
    <source>
        <dbReference type="ARBA" id="ARBA00008609"/>
    </source>
</evidence>
<comment type="function">
    <text evidence="7">The glycine cleavage system catalyzes the degradation of glycine.</text>
</comment>
<comment type="similarity">
    <text evidence="1 7">Belongs to the GcvT family.</text>
</comment>
<dbReference type="EC" id="2.1.2.10" evidence="2 7"/>
<proteinExistence type="inferred from homology"/>
<feature type="domain" description="GCVT N-terminal" evidence="9">
    <location>
        <begin position="16"/>
        <end position="271"/>
    </location>
</feature>
<dbReference type="AlphaFoldDB" id="A0AA43UCG1"/>
<dbReference type="InterPro" id="IPR006223">
    <property type="entry name" value="GcvT"/>
</dbReference>
<comment type="catalytic activity">
    <reaction evidence="6 7">
        <text>N(6)-[(R)-S(8)-aminomethyldihydrolipoyl]-L-lysyl-[protein] + (6S)-5,6,7,8-tetrahydrofolate = N(6)-[(R)-dihydrolipoyl]-L-lysyl-[protein] + (6R)-5,10-methylene-5,6,7,8-tetrahydrofolate + NH4(+)</text>
        <dbReference type="Rhea" id="RHEA:16945"/>
        <dbReference type="Rhea" id="RHEA-COMP:10475"/>
        <dbReference type="Rhea" id="RHEA-COMP:10492"/>
        <dbReference type="ChEBI" id="CHEBI:15636"/>
        <dbReference type="ChEBI" id="CHEBI:28938"/>
        <dbReference type="ChEBI" id="CHEBI:57453"/>
        <dbReference type="ChEBI" id="CHEBI:83100"/>
        <dbReference type="ChEBI" id="CHEBI:83143"/>
        <dbReference type="EC" id="2.1.2.10"/>
    </reaction>
</comment>
<dbReference type="Gene3D" id="3.30.1360.120">
    <property type="entry name" value="Probable tRNA modification gtpase trme, domain 1"/>
    <property type="match status" value="1"/>
</dbReference>
<dbReference type="PIRSF" id="PIRSF006487">
    <property type="entry name" value="GcvT"/>
    <property type="match status" value="1"/>
</dbReference>
<organism evidence="11 12">
    <name type="scientific">Atopococcus tabaci</name>
    <dbReference type="NCBI Taxonomy" id="269774"/>
    <lineage>
        <taxon>Bacteria</taxon>
        <taxon>Bacillati</taxon>
        <taxon>Bacillota</taxon>
        <taxon>Bacilli</taxon>
        <taxon>Lactobacillales</taxon>
        <taxon>Carnobacteriaceae</taxon>
        <taxon>Atopococcus</taxon>
    </lineage>
</organism>
<dbReference type="PANTHER" id="PTHR43757">
    <property type="entry name" value="AMINOMETHYLTRANSFERASE"/>
    <property type="match status" value="1"/>
</dbReference>
<dbReference type="EMBL" id="JAUNQW010000011">
    <property type="protein sequence ID" value="MDO5457430.1"/>
    <property type="molecule type" value="Genomic_DNA"/>
</dbReference>
<name>A0AA43UCG1_9LACT</name>
<dbReference type="Pfam" id="PF08669">
    <property type="entry name" value="GCV_T_C"/>
    <property type="match status" value="1"/>
</dbReference>
<dbReference type="InterPro" id="IPR006222">
    <property type="entry name" value="GCVT_N"/>
</dbReference>
<gene>
    <name evidence="7 11" type="primary">gcvT</name>
    <name evidence="11" type="ORF">Q4F26_03710</name>
</gene>
<dbReference type="GO" id="GO:0005960">
    <property type="term" value="C:glycine cleavage complex"/>
    <property type="evidence" value="ECO:0007669"/>
    <property type="project" value="InterPro"/>
</dbReference>
<dbReference type="NCBIfam" id="NF001567">
    <property type="entry name" value="PRK00389.1"/>
    <property type="match status" value="1"/>
</dbReference>
<keyword evidence="4 7" id="KW-0808">Transferase</keyword>
<dbReference type="InterPro" id="IPR028896">
    <property type="entry name" value="GcvT/YgfZ/DmdA"/>
</dbReference>
<dbReference type="PANTHER" id="PTHR43757:SF2">
    <property type="entry name" value="AMINOMETHYLTRANSFERASE, MITOCHONDRIAL"/>
    <property type="match status" value="1"/>
</dbReference>
<evidence type="ECO:0000256" key="4">
    <source>
        <dbReference type="ARBA" id="ARBA00022679"/>
    </source>
</evidence>
<reference evidence="11" key="1">
    <citation type="submission" date="2023-07" db="EMBL/GenBank/DDBJ databases">
        <title>Between Cages and Wild: Unraveling the Impact of Captivity on Animal Microbiomes and Antimicrobial Resistance.</title>
        <authorList>
            <person name="Schmartz G.P."/>
            <person name="Rehner J."/>
            <person name="Schuff M.J."/>
            <person name="Becker S.L."/>
            <person name="Kravczyk M."/>
            <person name="Gurevich A."/>
            <person name="Francke R."/>
            <person name="Mueller R."/>
            <person name="Keller V."/>
            <person name="Keller A."/>
        </authorList>
    </citation>
    <scope>NUCLEOTIDE SEQUENCE</scope>
    <source>
        <strain evidence="11">S39M_St_73</strain>
    </source>
</reference>
<evidence type="ECO:0000256" key="5">
    <source>
        <dbReference type="ARBA" id="ARBA00031395"/>
    </source>
</evidence>
<evidence type="ECO:0000256" key="2">
    <source>
        <dbReference type="ARBA" id="ARBA00012616"/>
    </source>
</evidence>
<dbReference type="GO" id="GO:0004047">
    <property type="term" value="F:aminomethyltransferase activity"/>
    <property type="evidence" value="ECO:0007669"/>
    <property type="project" value="UniProtKB-UniRule"/>
</dbReference>
<feature type="binding site" evidence="8">
    <location>
        <position position="206"/>
    </location>
    <ligand>
        <name>substrate</name>
    </ligand>
</feature>
<dbReference type="SUPFAM" id="SSF103025">
    <property type="entry name" value="Folate-binding domain"/>
    <property type="match status" value="1"/>
</dbReference>
<dbReference type="Pfam" id="PF01571">
    <property type="entry name" value="GCV_T"/>
    <property type="match status" value="1"/>
</dbReference>
<evidence type="ECO:0000256" key="3">
    <source>
        <dbReference type="ARBA" id="ARBA00022576"/>
    </source>
</evidence>
<dbReference type="InterPro" id="IPR013977">
    <property type="entry name" value="GcvT_C"/>
</dbReference>
<evidence type="ECO:0000259" key="9">
    <source>
        <dbReference type="Pfam" id="PF01571"/>
    </source>
</evidence>
<comment type="caution">
    <text evidence="11">The sequence shown here is derived from an EMBL/GenBank/DDBJ whole genome shotgun (WGS) entry which is preliminary data.</text>
</comment>